<feature type="transmembrane region" description="Helical" evidence="8">
    <location>
        <begin position="45"/>
        <end position="68"/>
    </location>
</feature>
<dbReference type="InterPro" id="IPR003810">
    <property type="entry name" value="Mntp/YtaF"/>
</dbReference>
<evidence type="ECO:0000256" key="8">
    <source>
        <dbReference type="HAMAP-Rule" id="MF_01521"/>
    </source>
</evidence>
<gene>
    <name evidence="8" type="primary">mntP</name>
    <name evidence="9" type="ORF">PFLCHA0_c27090</name>
</gene>
<evidence type="ECO:0000313" key="9">
    <source>
        <dbReference type="EMBL" id="AGL84480.1"/>
    </source>
</evidence>
<dbReference type="Pfam" id="PF02659">
    <property type="entry name" value="Mntp"/>
    <property type="match status" value="1"/>
</dbReference>
<dbReference type="KEGG" id="pprc:PFLCHA0_c27090"/>
<accession>A0A2C9ELF4</accession>
<name>A0A2C9ELF4_PSEPH</name>
<dbReference type="HAMAP" id="MF_01521">
    <property type="entry name" value="MntP_pump"/>
    <property type="match status" value="1"/>
</dbReference>
<evidence type="ECO:0000256" key="4">
    <source>
        <dbReference type="ARBA" id="ARBA00022989"/>
    </source>
</evidence>
<feature type="transmembrane region" description="Helical" evidence="8">
    <location>
        <begin position="116"/>
        <end position="137"/>
    </location>
</feature>
<evidence type="ECO:0000256" key="3">
    <source>
        <dbReference type="ARBA" id="ARBA00022692"/>
    </source>
</evidence>
<feature type="transmembrane region" description="Helical" evidence="8">
    <location>
        <begin position="12"/>
        <end position="33"/>
    </location>
</feature>
<dbReference type="NCBIfam" id="NF008546">
    <property type="entry name" value="PRK11469.1"/>
    <property type="match status" value="1"/>
</dbReference>
<dbReference type="PANTHER" id="PTHR35529:SF1">
    <property type="entry name" value="MANGANESE EFFLUX PUMP MNTP-RELATED"/>
    <property type="match status" value="1"/>
</dbReference>
<dbReference type="InterPro" id="IPR022929">
    <property type="entry name" value="Put_MntP"/>
</dbReference>
<dbReference type="GO" id="GO:0005384">
    <property type="term" value="F:manganese ion transmembrane transporter activity"/>
    <property type="evidence" value="ECO:0007669"/>
    <property type="project" value="UniProtKB-UniRule"/>
</dbReference>
<evidence type="ECO:0000256" key="1">
    <source>
        <dbReference type="ARBA" id="ARBA00022448"/>
    </source>
</evidence>
<evidence type="ECO:0000256" key="2">
    <source>
        <dbReference type="ARBA" id="ARBA00022475"/>
    </source>
</evidence>
<keyword evidence="2 8" id="KW-1003">Cell membrane</keyword>
<sequence length="200" mass="21069">MDSSPTGRLNVNPASIIFLAFAMSTDAFAAAVGKGSAMLKPRLLEALRIGLIFGVIEAITPVVGWFIGQAATQWVANWDHWIAFSLLLLLGLHMIYNGTRQQAEAEEEKPRQHGFWLLAVTGLATSIDALAVGVGLAFVNVNIWVAASAIGLATMTMVTLGVMLGRAIGTVMGQRAEVLGGVVLIIVGSGILYEHLSAVA</sequence>
<evidence type="ECO:0000256" key="6">
    <source>
        <dbReference type="ARBA" id="ARBA00023136"/>
    </source>
</evidence>
<keyword evidence="3 8" id="KW-0812">Transmembrane</keyword>
<comment type="function">
    <text evidence="8">Probably functions as a manganese efflux pump.</text>
</comment>
<feature type="transmembrane region" description="Helical" evidence="8">
    <location>
        <begin position="80"/>
        <end position="96"/>
    </location>
</feature>
<keyword evidence="7 8" id="KW-0464">Manganese</keyword>
<comment type="subcellular location">
    <subcellularLocation>
        <location evidence="8">Cell membrane</location>
        <topology evidence="8">Multi-pass membrane protein</topology>
    </subcellularLocation>
</comment>
<organism evidence="9 10">
    <name type="scientific">Pseudomonas protegens (strain DSM 19095 / LMG 27888 / CFBP 6595 / CHA0)</name>
    <dbReference type="NCBI Taxonomy" id="1124983"/>
    <lineage>
        <taxon>Bacteria</taxon>
        <taxon>Pseudomonadati</taxon>
        <taxon>Pseudomonadota</taxon>
        <taxon>Gammaproteobacteria</taxon>
        <taxon>Pseudomonadales</taxon>
        <taxon>Pseudomonadaceae</taxon>
        <taxon>Pseudomonas</taxon>
    </lineage>
</organism>
<evidence type="ECO:0000313" key="10">
    <source>
        <dbReference type="Proteomes" id="UP000013940"/>
    </source>
</evidence>
<dbReference type="HOGENOM" id="CLU_096410_0_0_6"/>
<dbReference type="eggNOG" id="COG1971">
    <property type="taxonomic scope" value="Bacteria"/>
</dbReference>
<keyword evidence="5 8" id="KW-0406">Ion transport</keyword>
<dbReference type="GO" id="GO:0005886">
    <property type="term" value="C:plasma membrane"/>
    <property type="evidence" value="ECO:0007669"/>
    <property type="project" value="UniProtKB-SubCell"/>
</dbReference>
<protein>
    <recommendedName>
        <fullName evidence="8">Putative manganese efflux pump MntP</fullName>
    </recommendedName>
</protein>
<feature type="transmembrane region" description="Helical" evidence="8">
    <location>
        <begin position="176"/>
        <end position="193"/>
    </location>
</feature>
<dbReference type="AlphaFoldDB" id="A0A2C9ELF4"/>
<evidence type="ECO:0000256" key="5">
    <source>
        <dbReference type="ARBA" id="ARBA00023065"/>
    </source>
</evidence>
<dbReference type="Proteomes" id="UP000013940">
    <property type="component" value="Chromosome"/>
</dbReference>
<keyword evidence="1 8" id="KW-0813">Transport</keyword>
<reference evidence="10" key="1">
    <citation type="journal article" date="2014" name="Genome Announc.">
        <title>Full-genome sequence of the plant growth-promoting bacterium Pseudomonas protegens CHA0.</title>
        <authorList>
            <person name="Jousset A."/>
            <person name="Schuldes J."/>
            <person name="Keel C."/>
            <person name="Maurhofer M."/>
            <person name="Daniel R."/>
            <person name="Scheu S."/>
            <person name="Thuermer A."/>
        </authorList>
    </citation>
    <scope>NUCLEOTIDE SEQUENCE [LARGE SCALE GENOMIC DNA]</scope>
    <source>
        <strain evidence="10">DSM 19095 / LMG 27888 / CFBP 6595 / CHA0</strain>
    </source>
</reference>
<feature type="transmembrane region" description="Helical" evidence="8">
    <location>
        <begin position="143"/>
        <end position="164"/>
    </location>
</feature>
<dbReference type="PANTHER" id="PTHR35529">
    <property type="entry name" value="MANGANESE EFFLUX PUMP MNTP-RELATED"/>
    <property type="match status" value="1"/>
</dbReference>
<evidence type="ECO:0000256" key="7">
    <source>
        <dbReference type="ARBA" id="ARBA00023211"/>
    </source>
</evidence>
<proteinExistence type="inferred from homology"/>
<keyword evidence="6 8" id="KW-0472">Membrane</keyword>
<keyword evidence="4 8" id="KW-1133">Transmembrane helix</keyword>
<comment type="similarity">
    <text evidence="8">Belongs to the MntP (TC 9.B.29) family.</text>
</comment>
<dbReference type="EMBL" id="CP003190">
    <property type="protein sequence ID" value="AGL84480.1"/>
    <property type="molecule type" value="Genomic_DNA"/>
</dbReference>